<evidence type="ECO:0000256" key="8">
    <source>
        <dbReference type="SAM" id="MobiDB-lite"/>
    </source>
</evidence>
<feature type="transmembrane region" description="Helical" evidence="7">
    <location>
        <begin position="162"/>
        <end position="179"/>
    </location>
</feature>
<comment type="caution">
    <text evidence="10">The sequence shown here is derived from an EMBL/GenBank/DDBJ whole genome shotgun (WGS) entry which is preliminary data.</text>
</comment>
<dbReference type="Gene3D" id="1.10.3720.10">
    <property type="entry name" value="MetI-like"/>
    <property type="match status" value="1"/>
</dbReference>
<dbReference type="EMBL" id="JADOUF010000001">
    <property type="protein sequence ID" value="MBG6136000.1"/>
    <property type="molecule type" value="Genomic_DNA"/>
</dbReference>
<dbReference type="GO" id="GO:0005886">
    <property type="term" value="C:plasma membrane"/>
    <property type="evidence" value="ECO:0007669"/>
    <property type="project" value="UniProtKB-SubCell"/>
</dbReference>
<dbReference type="InterPro" id="IPR050366">
    <property type="entry name" value="BP-dependent_transpt_permease"/>
</dbReference>
<comment type="subcellular location">
    <subcellularLocation>
        <location evidence="1 7">Cell membrane</location>
        <topology evidence="1 7">Multi-pass membrane protein</topology>
    </subcellularLocation>
</comment>
<keyword evidence="11" id="KW-1185">Reference proteome</keyword>
<evidence type="ECO:0000256" key="1">
    <source>
        <dbReference type="ARBA" id="ARBA00004651"/>
    </source>
</evidence>
<evidence type="ECO:0000256" key="3">
    <source>
        <dbReference type="ARBA" id="ARBA00022475"/>
    </source>
</evidence>
<reference evidence="10" key="1">
    <citation type="submission" date="2020-11" db="EMBL/GenBank/DDBJ databases">
        <title>Sequencing the genomes of 1000 actinobacteria strains.</title>
        <authorList>
            <person name="Klenk H.-P."/>
        </authorList>
    </citation>
    <scope>NUCLEOTIDE SEQUENCE</scope>
    <source>
        <strain evidence="10">DSM 45356</strain>
    </source>
</reference>
<evidence type="ECO:0000256" key="6">
    <source>
        <dbReference type="ARBA" id="ARBA00023136"/>
    </source>
</evidence>
<feature type="transmembrane region" description="Helical" evidence="7">
    <location>
        <begin position="263"/>
        <end position="286"/>
    </location>
</feature>
<feature type="compositionally biased region" description="Low complexity" evidence="8">
    <location>
        <begin position="10"/>
        <end position="21"/>
    </location>
</feature>
<evidence type="ECO:0000256" key="2">
    <source>
        <dbReference type="ARBA" id="ARBA00022448"/>
    </source>
</evidence>
<organism evidence="10 11">
    <name type="scientific">Longispora fulva</name>
    <dbReference type="NCBI Taxonomy" id="619741"/>
    <lineage>
        <taxon>Bacteria</taxon>
        <taxon>Bacillati</taxon>
        <taxon>Actinomycetota</taxon>
        <taxon>Actinomycetes</taxon>
        <taxon>Micromonosporales</taxon>
        <taxon>Micromonosporaceae</taxon>
        <taxon>Longispora</taxon>
    </lineage>
</organism>
<evidence type="ECO:0000256" key="7">
    <source>
        <dbReference type="RuleBase" id="RU363032"/>
    </source>
</evidence>
<dbReference type="PANTHER" id="PTHR43386">
    <property type="entry name" value="OLIGOPEPTIDE TRANSPORT SYSTEM PERMEASE PROTEIN APPC"/>
    <property type="match status" value="1"/>
</dbReference>
<dbReference type="PROSITE" id="PS50928">
    <property type="entry name" value="ABC_TM1"/>
    <property type="match status" value="1"/>
</dbReference>
<feature type="transmembrane region" description="Helical" evidence="7">
    <location>
        <begin position="35"/>
        <end position="60"/>
    </location>
</feature>
<dbReference type="InterPro" id="IPR035906">
    <property type="entry name" value="MetI-like_sf"/>
</dbReference>
<protein>
    <submittedName>
        <fullName evidence="10">Peptide/nickel transport system permease protein</fullName>
    </submittedName>
</protein>
<evidence type="ECO:0000256" key="4">
    <source>
        <dbReference type="ARBA" id="ARBA00022692"/>
    </source>
</evidence>
<sequence>MTTHHATDLTPAPAGAPVVPGRRPRRTRPGSARRWSAATVTGLATVGVLFALGLAAPLLAGHPPQAQGADALAPISAAHPLGTDEFGRDLFSRVLYGIRVDVWITLVAVPIGALVGTALGLACGVHRFVDLVLQRIFDVTLAFTALVLGVTVAAIVQPGTTAVIWTVALVNVPLFGRITRDAMMTQRDRDYVTAAKVTGVGPVRLLTRHILPNCVDPLIVQAALSLSMAVFIEGAMSFVGLGVRPPEPSLGSLLRTSINFLDANPAYAIGPMVAVTALVVGFNLIADGLNKGLLRR</sequence>
<feature type="transmembrane region" description="Helical" evidence="7">
    <location>
        <begin position="136"/>
        <end position="156"/>
    </location>
</feature>
<dbReference type="GO" id="GO:0055085">
    <property type="term" value="P:transmembrane transport"/>
    <property type="evidence" value="ECO:0007669"/>
    <property type="project" value="InterPro"/>
</dbReference>
<keyword evidence="6 7" id="KW-0472">Membrane</keyword>
<gene>
    <name evidence="10" type="ORF">IW245_002194</name>
</gene>
<evidence type="ECO:0000313" key="11">
    <source>
        <dbReference type="Proteomes" id="UP000622552"/>
    </source>
</evidence>
<dbReference type="SUPFAM" id="SSF161098">
    <property type="entry name" value="MetI-like"/>
    <property type="match status" value="1"/>
</dbReference>
<dbReference type="Pfam" id="PF00528">
    <property type="entry name" value="BPD_transp_1"/>
    <property type="match status" value="1"/>
</dbReference>
<dbReference type="Proteomes" id="UP000622552">
    <property type="component" value="Unassembled WGS sequence"/>
</dbReference>
<dbReference type="InterPro" id="IPR000515">
    <property type="entry name" value="MetI-like"/>
</dbReference>
<evidence type="ECO:0000313" key="10">
    <source>
        <dbReference type="EMBL" id="MBG6136000.1"/>
    </source>
</evidence>
<keyword evidence="2 7" id="KW-0813">Transport</keyword>
<name>A0A8J7GDD3_9ACTN</name>
<dbReference type="RefSeq" id="WP_197003043.1">
    <property type="nucleotide sequence ID" value="NZ_BONS01000001.1"/>
</dbReference>
<dbReference type="CDD" id="cd06261">
    <property type="entry name" value="TM_PBP2"/>
    <property type="match status" value="1"/>
</dbReference>
<dbReference type="AlphaFoldDB" id="A0A8J7GDD3"/>
<keyword evidence="4 7" id="KW-0812">Transmembrane</keyword>
<feature type="domain" description="ABC transmembrane type-1" evidence="9">
    <location>
        <begin position="98"/>
        <end position="286"/>
    </location>
</feature>
<proteinExistence type="inferred from homology"/>
<keyword evidence="3" id="KW-1003">Cell membrane</keyword>
<evidence type="ECO:0000256" key="5">
    <source>
        <dbReference type="ARBA" id="ARBA00022989"/>
    </source>
</evidence>
<accession>A0A8J7GDD3</accession>
<evidence type="ECO:0000259" key="9">
    <source>
        <dbReference type="PROSITE" id="PS50928"/>
    </source>
</evidence>
<feature type="transmembrane region" description="Helical" evidence="7">
    <location>
        <begin position="102"/>
        <end position="124"/>
    </location>
</feature>
<dbReference type="PANTHER" id="PTHR43386:SF1">
    <property type="entry name" value="D,D-DIPEPTIDE TRANSPORT SYSTEM PERMEASE PROTEIN DDPC-RELATED"/>
    <property type="match status" value="1"/>
</dbReference>
<comment type="similarity">
    <text evidence="7">Belongs to the binding-protein-dependent transport system permease family.</text>
</comment>
<keyword evidence="5 7" id="KW-1133">Transmembrane helix</keyword>
<feature type="region of interest" description="Disordered" evidence="8">
    <location>
        <begin position="1"/>
        <end position="34"/>
    </location>
</feature>
<feature type="transmembrane region" description="Helical" evidence="7">
    <location>
        <begin position="218"/>
        <end position="243"/>
    </location>
</feature>